<proteinExistence type="predicted"/>
<comment type="caution">
    <text evidence="1">The sequence shown here is derived from an EMBL/GenBank/DDBJ whole genome shotgun (WGS) entry which is preliminary data.</text>
</comment>
<dbReference type="EMBL" id="JBHSEG010000008">
    <property type="protein sequence ID" value="MFC4455217.1"/>
    <property type="molecule type" value="Genomic_DNA"/>
</dbReference>
<evidence type="ECO:0000313" key="1">
    <source>
        <dbReference type="EMBL" id="MFC4455217.1"/>
    </source>
</evidence>
<sequence length="112" mass="11963">MHLINATDHPVTVGTITGEPLFTLEPSELLLRLPETPGPVTPTGMSVARFGPVTAVRGTLPPEQPGVLYLVSTMVLMATHDRQDFVAPGPVVRDRYGMKLCCRGLRGRSGAA</sequence>
<reference evidence="2" key="1">
    <citation type="journal article" date="2019" name="Int. J. Syst. Evol. Microbiol.">
        <title>The Global Catalogue of Microorganisms (GCM) 10K type strain sequencing project: providing services to taxonomists for standard genome sequencing and annotation.</title>
        <authorList>
            <consortium name="The Broad Institute Genomics Platform"/>
            <consortium name="The Broad Institute Genome Sequencing Center for Infectious Disease"/>
            <person name="Wu L."/>
            <person name="Ma J."/>
        </authorList>
    </citation>
    <scope>NUCLEOTIDE SEQUENCE [LARGE SCALE GENOMIC DNA]</scope>
    <source>
        <strain evidence="2">CCUG 39970</strain>
    </source>
</reference>
<dbReference type="RefSeq" id="WP_380129934.1">
    <property type="nucleotide sequence ID" value="NZ_JBHSEG010000008.1"/>
</dbReference>
<gene>
    <name evidence="1" type="ORF">ACFO0P_15670</name>
</gene>
<accession>A0ABV8YB92</accession>
<organism evidence="1 2">
    <name type="scientific">Deinococcus sonorensis</name>
    <dbReference type="NCBI Taxonomy" id="309891"/>
    <lineage>
        <taxon>Bacteria</taxon>
        <taxon>Thermotogati</taxon>
        <taxon>Deinococcota</taxon>
        <taxon>Deinococci</taxon>
        <taxon>Deinococcales</taxon>
        <taxon>Deinococcaceae</taxon>
        <taxon>Deinococcus</taxon>
    </lineage>
</organism>
<dbReference type="Proteomes" id="UP001595939">
    <property type="component" value="Unassembled WGS sequence"/>
</dbReference>
<keyword evidence="2" id="KW-1185">Reference proteome</keyword>
<evidence type="ECO:0000313" key="2">
    <source>
        <dbReference type="Proteomes" id="UP001595939"/>
    </source>
</evidence>
<protein>
    <submittedName>
        <fullName evidence="1">Uncharacterized protein</fullName>
    </submittedName>
</protein>
<name>A0ABV8YB92_9DEIO</name>